<keyword evidence="3" id="KW-0805">Transcription regulation</keyword>
<dbReference type="SMART" id="SM00448">
    <property type="entry name" value="REC"/>
    <property type="match status" value="1"/>
</dbReference>
<gene>
    <name evidence="9" type="ORF">AKJ09_01707</name>
</gene>
<evidence type="ECO:0000313" key="9">
    <source>
        <dbReference type="EMBL" id="AKU95043.1"/>
    </source>
</evidence>
<dbReference type="InterPro" id="IPR027417">
    <property type="entry name" value="P-loop_NTPase"/>
</dbReference>
<keyword evidence="1" id="KW-0547">Nucleotide-binding</keyword>
<dbReference type="InterPro" id="IPR002197">
    <property type="entry name" value="HTH_Fis"/>
</dbReference>
<dbReference type="Proteomes" id="UP000064967">
    <property type="component" value="Chromosome"/>
</dbReference>
<dbReference type="InterPro" id="IPR058031">
    <property type="entry name" value="AAA_lid_NorR"/>
</dbReference>
<evidence type="ECO:0000256" key="5">
    <source>
        <dbReference type="ARBA" id="ARBA00023163"/>
    </source>
</evidence>
<dbReference type="PROSITE" id="PS00676">
    <property type="entry name" value="SIGMA54_INTERACT_2"/>
    <property type="match status" value="1"/>
</dbReference>
<keyword evidence="9" id="KW-0808">Transferase</keyword>
<evidence type="ECO:0000256" key="3">
    <source>
        <dbReference type="ARBA" id="ARBA00023015"/>
    </source>
</evidence>
<dbReference type="Gene3D" id="1.10.8.60">
    <property type="match status" value="1"/>
</dbReference>
<dbReference type="InterPro" id="IPR025943">
    <property type="entry name" value="Sigma_54_int_dom_ATP-bd_2"/>
</dbReference>
<dbReference type="Pfam" id="PF00072">
    <property type="entry name" value="Response_reg"/>
    <property type="match status" value="1"/>
</dbReference>
<dbReference type="Gene3D" id="3.40.50.2300">
    <property type="match status" value="1"/>
</dbReference>
<dbReference type="KEGG" id="llu:AKJ09_01707"/>
<dbReference type="SUPFAM" id="SSF52172">
    <property type="entry name" value="CheY-like"/>
    <property type="match status" value="1"/>
</dbReference>
<accession>A0A0K1PND9</accession>
<dbReference type="InterPro" id="IPR001789">
    <property type="entry name" value="Sig_transdc_resp-reg_receiver"/>
</dbReference>
<dbReference type="PROSITE" id="PS50045">
    <property type="entry name" value="SIGMA54_INTERACT_4"/>
    <property type="match status" value="1"/>
</dbReference>
<dbReference type="PANTHER" id="PTHR32071:SF86">
    <property type="entry name" value="TWO COMPONENT SIGNAL TRANSDUCTION SYSTEM SIGMA54-DEPENDENT RESPONSE REGULATOR FIS FAMILY"/>
    <property type="match status" value="1"/>
</dbReference>
<dbReference type="InterPro" id="IPR002078">
    <property type="entry name" value="Sigma_54_int"/>
</dbReference>
<dbReference type="FunFam" id="3.40.50.300:FF:000006">
    <property type="entry name" value="DNA-binding transcriptional regulator NtrC"/>
    <property type="match status" value="1"/>
</dbReference>
<keyword evidence="10" id="KW-1185">Reference proteome</keyword>
<keyword evidence="9" id="KW-0418">Kinase</keyword>
<dbReference type="Pfam" id="PF02954">
    <property type="entry name" value="HTH_8"/>
    <property type="match status" value="1"/>
</dbReference>
<dbReference type="GO" id="GO:0043565">
    <property type="term" value="F:sequence-specific DNA binding"/>
    <property type="evidence" value="ECO:0007669"/>
    <property type="project" value="InterPro"/>
</dbReference>
<dbReference type="CDD" id="cd00009">
    <property type="entry name" value="AAA"/>
    <property type="match status" value="1"/>
</dbReference>
<name>A0A0K1PND9_9BACT</name>
<sequence>MRKILVVDDNPAIGAALVLLFELEGMGVIVARSPEEALDVLGREDIAVVLQDMNFTRDTTSGEEGVALMRAIKRIDQQIPILLMTAFTSLETAVRLVKEGASDYIAKPWKNEKLVATVRNLVELRRLSDENGRMSTARTRVRTELASKFDLRGIVYESAEMHEVASLASRVANADVPILILGPNGSGKEKLAEIVQANSRRKAKPFIKVNAGALPEQLLEAELFGAEAGAFTGAARTRIGRFEEAHGGTLFLDEIGNLSMAGQMKLLRVLQTGEFQRIGSNVSRKADVRVIAATNVDIPHAIRQGTFREDLYFRLNVIELRVPALRDRVDDILVLADHFFAARRADTKATHGFSAAAREALTMHDWPGNVRELENRVQRAVLIAQGSEISVEDLGLTVTTSRTNDTPEASDDRAELERVLRESDGVVTVAAALLGVSRQAFYRRMQRAGLHLERRVKPDGTPR</sequence>
<dbReference type="InterPro" id="IPR025944">
    <property type="entry name" value="Sigma_54_int_dom_CS"/>
</dbReference>
<dbReference type="SUPFAM" id="SSF46689">
    <property type="entry name" value="Homeodomain-like"/>
    <property type="match status" value="1"/>
</dbReference>
<dbReference type="OrthoDB" id="9154941at2"/>
<evidence type="ECO:0000256" key="1">
    <source>
        <dbReference type="ARBA" id="ARBA00022741"/>
    </source>
</evidence>
<dbReference type="Gene3D" id="1.10.10.60">
    <property type="entry name" value="Homeodomain-like"/>
    <property type="match status" value="1"/>
</dbReference>
<evidence type="ECO:0000259" key="7">
    <source>
        <dbReference type="PROSITE" id="PS50045"/>
    </source>
</evidence>
<evidence type="ECO:0000256" key="6">
    <source>
        <dbReference type="PROSITE-ProRule" id="PRU00169"/>
    </source>
</evidence>
<dbReference type="PROSITE" id="PS50110">
    <property type="entry name" value="RESPONSE_REGULATORY"/>
    <property type="match status" value="1"/>
</dbReference>
<dbReference type="EMBL" id="CP012333">
    <property type="protein sequence ID" value="AKU95043.1"/>
    <property type="molecule type" value="Genomic_DNA"/>
</dbReference>
<dbReference type="SMART" id="SM00382">
    <property type="entry name" value="AAA"/>
    <property type="match status" value="1"/>
</dbReference>
<dbReference type="InterPro" id="IPR011006">
    <property type="entry name" value="CheY-like_superfamily"/>
</dbReference>
<keyword evidence="2" id="KW-0067">ATP-binding</keyword>
<dbReference type="Gene3D" id="3.40.50.300">
    <property type="entry name" value="P-loop containing nucleotide triphosphate hydrolases"/>
    <property type="match status" value="1"/>
</dbReference>
<dbReference type="RefSeq" id="WP_146646552.1">
    <property type="nucleotide sequence ID" value="NZ_CP012333.1"/>
</dbReference>
<dbReference type="AlphaFoldDB" id="A0A0K1PND9"/>
<dbReference type="GO" id="GO:0005524">
    <property type="term" value="F:ATP binding"/>
    <property type="evidence" value="ECO:0007669"/>
    <property type="project" value="UniProtKB-KW"/>
</dbReference>
<dbReference type="PROSITE" id="PS00688">
    <property type="entry name" value="SIGMA54_INTERACT_3"/>
    <property type="match status" value="1"/>
</dbReference>
<feature type="domain" description="Response regulatory" evidence="8">
    <location>
        <begin position="3"/>
        <end position="122"/>
    </location>
</feature>
<dbReference type="GO" id="GO:0006355">
    <property type="term" value="P:regulation of DNA-templated transcription"/>
    <property type="evidence" value="ECO:0007669"/>
    <property type="project" value="InterPro"/>
</dbReference>
<protein>
    <submittedName>
        <fullName evidence="9">Histidine kinase/response regulator hybrid protein</fullName>
    </submittedName>
</protein>
<feature type="modified residue" description="4-aspartylphosphate" evidence="6">
    <location>
        <position position="52"/>
    </location>
</feature>
<evidence type="ECO:0000256" key="4">
    <source>
        <dbReference type="ARBA" id="ARBA00023125"/>
    </source>
</evidence>
<dbReference type="Pfam" id="PF00158">
    <property type="entry name" value="Sigma54_activat"/>
    <property type="match status" value="1"/>
</dbReference>
<evidence type="ECO:0000259" key="8">
    <source>
        <dbReference type="PROSITE" id="PS50110"/>
    </source>
</evidence>
<dbReference type="GO" id="GO:0016301">
    <property type="term" value="F:kinase activity"/>
    <property type="evidence" value="ECO:0007669"/>
    <property type="project" value="UniProtKB-KW"/>
</dbReference>
<dbReference type="PANTHER" id="PTHR32071">
    <property type="entry name" value="TRANSCRIPTIONAL REGULATORY PROTEIN"/>
    <property type="match status" value="1"/>
</dbReference>
<proteinExistence type="predicted"/>
<dbReference type="STRING" id="1391654.AKJ09_01707"/>
<evidence type="ECO:0000256" key="2">
    <source>
        <dbReference type="ARBA" id="ARBA00022840"/>
    </source>
</evidence>
<dbReference type="GO" id="GO:0000160">
    <property type="term" value="P:phosphorelay signal transduction system"/>
    <property type="evidence" value="ECO:0007669"/>
    <property type="project" value="InterPro"/>
</dbReference>
<dbReference type="InterPro" id="IPR009057">
    <property type="entry name" value="Homeodomain-like_sf"/>
</dbReference>
<dbReference type="Pfam" id="PF25601">
    <property type="entry name" value="AAA_lid_14"/>
    <property type="match status" value="1"/>
</dbReference>
<reference evidence="9 10" key="1">
    <citation type="submission" date="2015-08" db="EMBL/GenBank/DDBJ databases">
        <authorList>
            <person name="Babu N.S."/>
            <person name="Beckwith C.J."/>
            <person name="Beseler K.G."/>
            <person name="Brison A."/>
            <person name="Carone J.V."/>
            <person name="Caskin T.P."/>
            <person name="Diamond M."/>
            <person name="Durham M.E."/>
            <person name="Foxe J.M."/>
            <person name="Go M."/>
            <person name="Henderson B.A."/>
            <person name="Jones I.B."/>
            <person name="McGettigan J.A."/>
            <person name="Micheletti S.J."/>
            <person name="Nasrallah M.E."/>
            <person name="Ortiz D."/>
            <person name="Piller C.R."/>
            <person name="Privatt S.R."/>
            <person name="Schneider S.L."/>
            <person name="Sharp S."/>
            <person name="Smith T.C."/>
            <person name="Stanton J.D."/>
            <person name="Ullery H.E."/>
            <person name="Wilson R.J."/>
            <person name="Serrano M.G."/>
            <person name="Buck G."/>
            <person name="Lee V."/>
            <person name="Wang Y."/>
            <person name="Carvalho R."/>
            <person name="Voegtly L."/>
            <person name="Shi R."/>
            <person name="Duckworth R."/>
            <person name="Johnson A."/>
            <person name="Loviza R."/>
            <person name="Walstead R."/>
            <person name="Shah Z."/>
            <person name="Kiflezghi M."/>
            <person name="Wade K."/>
            <person name="Ball S.L."/>
            <person name="Bradley K.W."/>
            <person name="Asai D.J."/>
            <person name="Bowman C.A."/>
            <person name="Russell D.A."/>
            <person name="Pope W.H."/>
            <person name="Jacobs-Sera D."/>
            <person name="Hendrix R.W."/>
            <person name="Hatfull G.F."/>
        </authorList>
    </citation>
    <scope>NUCLEOTIDE SEQUENCE [LARGE SCALE GENOMIC DNA]</scope>
    <source>
        <strain evidence="9 10">DSM 27648</strain>
    </source>
</reference>
<feature type="domain" description="Sigma-54 factor interaction" evidence="7">
    <location>
        <begin position="154"/>
        <end position="382"/>
    </location>
</feature>
<keyword evidence="4" id="KW-0238">DNA-binding</keyword>
<evidence type="ECO:0000313" key="10">
    <source>
        <dbReference type="Proteomes" id="UP000064967"/>
    </source>
</evidence>
<dbReference type="SUPFAM" id="SSF52540">
    <property type="entry name" value="P-loop containing nucleoside triphosphate hydrolases"/>
    <property type="match status" value="1"/>
</dbReference>
<keyword evidence="6" id="KW-0597">Phosphoprotein</keyword>
<keyword evidence="5" id="KW-0804">Transcription</keyword>
<dbReference type="InterPro" id="IPR003593">
    <property type="entry name" value="AAA+_ATPase"/>
</dbReference>
<organism evidence="9 10">
    <name type="scientific">Labilithrix luteola</name>
    <dbReference type="NCBI Taxonomy" id="1391654"/>
    <lineage>
        <taxon>Bacteria</taxon>
        <taxon>Pseudomonadati</taxon>
        <taxon>Myxococcota</taxon>
        <taxon>Polyangia</taxon>
        <taxon>Polyangiales</taxon>
        <taxon>Labilitrichaceae</taxon>
        <taxon>Labilithrix</taxon>
    </lineage>
</organism>